<evidence type="ECO:0000313" key="1">
    <source>
        <dbReference type="EMBL" id="KAK5966314.1"/>
    </source>
</evidence>
<dbReference type="EMBL" id="WIXE01023624">
    <property type="protein sequence ID" value="KAK5966314.1"/>
    <property type="molecule type" value="Genomic_DNA"/>
</dbReference>
<name>A0AAN8I9W7_TRICO</name>
<dbReference type="AlphaFoldDB" id="A0AAN8I9W7"/>
<evidence type="ECO:0000313" key="2">
    <source>
        <dbReference type="Proteomes" id="UP001331761"/>
    </source>
</evidence>
<proteinExistence type="predicted"/>
<accession>A0AAN8I9W7</accession>
<organism evidence="1 2">
    <name type="scientific">Trichostrongylus colubriformis</name>
    <name type="common">Black scour worm</name>
    <dbReference type="NCBI Taxonomy" id="6319"/>
    <lineage>
        <taxon>Eukaryota</taxon>
        <taxon>Metazoa</taxon>
        <taxon>Ecdysozoa</taxon>
        <taxon>Nematoda</taxon>
        <taxon>Chromadorea</taxon>
        <taxon>Rhabditida</taxon>
        <taxon>Rhabditina</taxon>
        <taxon>Rhabditomorpha</taxon>
        <taxon>Strongyloidea</taxon>
        <taxon>Trichostrongylidae</taxon>
        <taxon>Trichostrongylus</taxon>
    </lineage>
</organism>
<protein>
    <submittedName>
        <fullName evidence="1">Uncharacterized protein</fullName>
    </submittedName>
</protein>
<keyword evidence="2" id="KW-1185">Reference proteome</keyword>
<gene>
    <name evidence="1" type="ORF">GCK32_020748</name>
</gene>
<reference evidence="1 2" key="1">
    <citation type="submission" date="2019-10" db="EMBL/GenBank/DDBJ databases">
        <title>Assembly and Annotation for the nematode Trichostrongylus colubriformis.</title>
        <authorList>
            <person name="Martin J."/>
        </authorList>
    </citation>
    <scope>NUCLEOTIDE SEQUENCE [LARGE SCALE GENOMIC DNA]</scope>
    <source>
        <strain evidence="1">G859</strain>
        <tissue evidence="1">Whole worm</tissue>
    </source>
</reference>
<comment type="caution">
    <text evidence="1">The sequence shown here is derived from an EMBL/GenBank/DDBJ whole genome shotgun (WGS) entry which is preliminary data.</text>
</comment>
<sequence length="104" mass="11771">MPTVQHNFSLPTRADEAFLSSFRLSVEKDSPSGHSSARLARSCFIQLMKERCIAVHWGTFVQTESVKLSPYHEAYLTRLLKDTDCAAQLGVEEAIERRIEADMI</sequence>
<feature type="non-terminal residue" evidence="1">
    <location>
        <position position="104"/>
    </location>
</feature>
<dbReference type="Proteomes" id="UP001331761">
    <property type="component" value="Unassembled WGS sequence"/>
</dbReference>